<keyword evidence="4" id="KW-1185">Reference proteome</keyword>
<proteinExistence type="predicted"/>
<dbReference type="Proteomes" id="UP000612680">
    <property type="component" value="Chromosome"/>
</dbReference>
<dbReference type="InterPro" id="IPR008278">
    <property type="entry name" value="4-PPantetheinyl_Trfase_dom"/>
</dbReference>
<evidence type="ECO:0000259" key="2">
    <source>
        <dbReference type="Pfam" id="PF01648"/>
    </source>
</evidence>
<organism evidence="3 4">
    <name type="scientific">Dyadobacter sandarakinus</name>
    <dbReference type="NCBI Taxonomy" id="2747268"/>
    <lineage>
        <taxon>Bacteria</taxon>
        <taxon>Pseudomonadati</taxon>
        <taxon>Bacteroidota</taxon>
        <taxon>Cytophagia</taxon>
        <taxon>Cytophagales</taxon>
        <taxon>Spirosomataceae</taxon>
        <taxon>Dyadobacter</taxon>
    </lineage>
</organism>
<evidence type="ECO:0000256" key="1">
    <source>
        <dbReference type="ARBA" id="ARBA00022679"/>
    </source>
</evidence>
<gene>
    <name evidence="3" type="ORF">HWI92_25130</name>
</gene>
<dbReference type="EMBL" id="CP056775">
    <property type="protein sequence ID" value="QRR03963.1"/>
    <property type="molecule type" value="Genomic_DNA"/>
</dbReference>
<feature type="domain" description="4'-phosphopantetheinyl transferase" evidence="2">
    <location>
        <begin position="106"/>
        <end position="189"/>
    </location>
</feature>
<accession>A0ABX7IFU5</accession>
<reference evidence="3 4" key="1">
    <citation type="submission" date="2020-06" db="EMBL/GenBank/DDBJ databases">
        <title>Dyadobacter sandarakinus sp. nov., isolated from the soil of the Arctic Yellow River Station.</title>
        <authorList>
            <person name="Zhang Y."/>
            <person name="Peng F."/>
        </authorList>
    </citation>
    <scope>NUCLEOTIDE SEQUENCE [LARGE SCALE GENOMIC DNA]</scope>
    <source>
        <strain evidence="3 4">Q3-56</strain>
    </source>
</reference>
<dbReference type="GO" id="GO:0016740">
    <property type="term" value="F:transferase activity"/>
    <property type="evidence" value="ECO:0007669"/>
    <property type="project" value="UniProtKB-KW"/>
</dbReference>
<sequence>MPVSSIKTISEETYLGLWKMTESWQQLAAALDLTESEQQQLNEKRTDLRKLEWTSCRALLKAMTGGAMHIVHDENRKPHLERSDYAVSLSHSGEYACIYVSRKRDVGTDIQKMKPSIAKGSDYFLHETEQQWVNMDDNLLLHLIWSAKEAAFKYAGDPELDLKKHIVTSRFESNQKEEIEVSILKKEPQTVRMAFENFDDYVLTWTC</sequence>
<dbReference type="RefSeq" id="WP_204660154.1">
    <property type="nucleotide sequence ID" value="NZ_CP056775.1"/>
</dbReference>
<protein>
    <submittedName>
        <fullName evidence="3">4'-phosphopantetheinyl transferase superfamily protein</fullName>
    </submittedName>
</protein>
<dbReference type="Pfam" id="PF01648">
    <property type="entry name" value="ACPS"/>
    <property type="match status" value="1"/>
</dbReference>
<dbReference type="InterPro" id="IPR037143">
    <property type="entry name" value="4-PPantetheinyl_Trfase_dom_sf"/>
</dbReference>
<evidence type="ECO:0000313" key="3">
    <source>
        <dbReference type="EMBL" id="QRR03963.1"/>
    </source>
</evidence>
<dbReference type="SUPFAM" id="SSF56214">
    <property type="entry name" value="4'-phosphopantetheinyl transferase"/>
    <property type="match status" value="2"/>
</dbReference>
<evidence type="ECO:0000313" key="4">
    <source>
        <dbReference type="Proteomes" id="UP000612680"/>
    </source>
</evidence>
<dbReference type="Gene3D" id="3.90.470.20">
    <property type="entry name" value="4'-phosphopantetheinyl transferase domain"/>
    <property type="match status" value="1"/>
</dbReference>
<name>A0ABX7IFU5_9BACT</name>
<keyword evidence="1 3" id="KW-0808">Transferase</keyword>